<dbReference type="EMBL" id="MBTA01000026">
    <property type="protein sequence ID" value="RKD14427.1"/>
    <property type="molecule type" value="Genomic_DNA"/>
</dbReference>
<name>A0A419S442_9SPHI</name>
<evidence type="ECO:0000256" key="6">
    <source>
        <dbReference type="ARBA" id="ARBA00023136"/>
    </source>
</evidence>
<evidence type="ECO:0000256" key="8">
    <source>
        <dbReference type="SAM" id="SignalP"/>
    </source>
</evidence>
<evidence type="ECO:0000256" key="7">
    <source>
        <dbReference type="ARBA" id="ARBA00023237"/>
    </source>
</evidence>
<feature type="signal peptide" evidence="8">
    <location>
        <begin position="1"/>
        <end position="21"/>
    </location>
</feature>
<dbReference type="InterPro" id="IPR051906">
    <property type="entry name" value="TolC-like"/>
</dbReference>
<dbReference type="RefSeq" id="WP_120182431.1">
    <property type="nucleotide sequence ID" value="NZ_MBTA01000026.1"/>
</dbReference>
<dbReference type="PANTHER" id="PTHR30026:SF20">
    <property type="entry name" value="OUTER MEMBRANE PROTEIN TOLC"/>
    <property type="match status" value="1"/>
</dbReference>
<evidence type="ECO:0000256" key="5">
    <source>
        <dbReference type="ARBA" id="ARBA00022692"/>
    </source>
</evidence>
<dbReference type="SUPFAM" id="SSF56954">
    <property type="entry name" value="Outer membrane efflux proteins (OEP)"/>
    <property type="match status" value="1"/>
</dbReference>
<feature type="chain" id="PRO_5019037926" evidence="8">
    <location>
        <begin position="22"/>
        <end position="436"/>
    </location>
</feature>
<dbReference type="GO" id="GO:0015562">
    <property type="term" value="F:efflux transmembrane transporter activity"/>
    <property type="evidence" value="ECO:0007669"/>
    <property type="project" value="InterPro"/>
</dbReference>
<keyword evidence="6" id="KW-0472">Membrane</keyword>
<dbReference type="AlphaFoldDB" id="A0A419S442"/>
<evidence type="ECO:0000313" key="10">
    <source>
        <dbReference type="Proteomes" id="UP000283433"/>
    </source>
</evidence>
<protein>
    <submittedName>
        <fullName evidence="9">Transporter</fullName>
    </submittedName>
</protein>
<evidence type="ECO:0000256" key="2">
    <source>
        <dbReference type="ARBA" id="ARBA00007613"/>
    </source>
</evidence>
<keyword evidence="8" id="KW-0732">Signal</keyword>
<comment type="similarity">
    <text evidence="2">Belongs to the outer membrane factor (OMF) (TC 1.B.17) family.</text>
</comment>
<reference evidence="9 10" key="1">
    <citation type="submission" date="2016-07" db="EMBL/GenBank/DDBJ databases">
        <title>Genome of Pelobium manganitolerans.</title>
        <authorList>
            <person name="Wu S."/>
            <person name="Wang G."/>
        </authorList>
    </citation>
    <scope>NUCLEOTIDE SEQUENCE [LARGE SCALE GENOMIC DNA]</scope>
    <source>
        <strain evidence="9 10">YS-25</strain>
    </source>
</reference>
<dbReference type="Proteomes" id="UP000283433">
    <property type="component" value="Unassembled WGS sequence"/>
</dbReference>
<dbReference type="GO" id="GO:1990281">
    <property type="term" value="C:efflux pump complex"/>
    <property type="evidence" value="ECO:0007669"/>
    <property type="project" value="TreeGrafter"/>
</dbReference>
<accession>A0A419S442</accession>
<dbReference type="GO" id="GO:0015288">
    <property type="term" value="F:porin activity"/>
    <property type="evidence" value="ECO:0007669"/>
    <property type="project" value="TreeGrafter"/>
</dbReference>
<evidence type="ECO:0000256" key="4">
    <source>
        <dbReference type="ARBA" id="ARBA00022452"/>
    </source>
</evidence>
<keyword evidence="5" id="KW-0812">Transmembrane</keyword>
<proteinExistence type="inferred from homology"/>
<organism evidence="9 10">
    <name type="scientific">Pelobium manganitolerans</name>
    <dbReference type="NCBI Taxonomy" id="1842495"/>
    <lineage>
        <taxon>Bacteria</taxon>
        <taxon>Pseudomonadati</taxon>
        <taxon>Bacteroidota</taxon>
        <taxon>Sphingobacteriia</taxon>
        <taxon>Sphingobacteriales</taxon>
        <taxon>Sphingobacteriaceae</taxon>
        <taxon>Pelobium</taxon>
    </lineage>
</organism>
<sequence>MKNLLKYSLCLLFLPFGDASAQQILSLKEAVSIALANNYDIKLSNNENEIAENDLRYGKTALLPSLTGNFSNSGNIQNTQVDLANGDSREANNAKTTNLNYGVTLNWKIFDGLQMFANYDRLQELQKLGELNAQLTVQNTIADVIAAYYSLAAQKKQLEATETALEVSQVRLKNAQSRYTLGKGAKLELLAAKVDMNTDTTQLLMQQDAIKSAKVRLNQLLSRDLQIDFDIDDDILIDQSLVYQNLKNLIDTQNPDLRTAEINRSISEIYIRQVKGARLPVISLNSGYNFAKSTSPPTGFALRSNSHGLNYGVTASLNIFNGWQQNRAEKNAKLSLDNANLDYERVKQDVNAQLLTSYQTYQTSLQLITLEEKNVAVAEENLKITLEKYRLGSIVPLELREAQRNYMDATARYSNALYQAKISEISLKEITGSIAL</sequence>
<keyword evidence="4" id="KW-1134">Transmembrane beta strand</keyword>
<dbReference type="InterPro" id="IPR003423">
    <property type="entry name" value="OMP_efflux"/>
</dbReference>
<keyword evidence="7" id="KW-0998">Cell outer membrane</keyword>
<keyword evidence="3" id="KW-0813">Transport</keyword>
<dbReference type="OrthoDB" id="9771205at2"/>
<evidence type="ECO:0000313" key="9">
    <source>
        <dbReference type="EMBL" id="RKD14427.1"/>
    </source>
</evidence>
<dbReference type="Pfam" id="PF02321">
    <property type="entry name" value="OEP"/>
    <property type="match status" value="2"/>
</dbReference>
<gene>
    <name evidence="9" type="ORF">BCY91_08100</name>
</gene>
<comment type="caution">
    <text evidence="9">The sequence shown here is derived from an EMBL/GenBank/DDBJ whole genome shotgun (WGS) entry which is preliminary data.</text>
</comment>
<evidence type="ECO:0000256" key="3">
    <source>
        <dbReference type="ARBA" id="ARBA00022448"/>
    </source>
</evidence>
<evidence type="ECO:0000256" key="1">
    <source>
        <dbReference type="ARBA" id="ARBA00004442"/>
    </source>
</evidence>
<dbReference type="PANTHER" id="PTHR30026">
    <property type="entry name" value="OUTER MEMBRANE PROTEIN TOLC"/>
    <property type="match status" value="1"/>
</dbReference>
<keyword evidence="10" id="KW-1185">Reference proteome</keyword>
<dbReference type="GO" id="GO:0009279">
    <property type="term" value="C:cell outer membrane"/>
    <property type="evidence" value="ECO:0007669"/>
    <property type="project" value="UniProtKB-SubCell"/>
</dbReference>
<comment type="subcellular location">
    <subcellularLocation>
        <location evidence="1">Cell outer membrane</location>
    </subcellularLocation>
</comment>
<dbReference type="Gene3D" id="1.20.1600.10">
    <property type="entry name" value="Outer membrane efflux proteins (OEP)"/>
    <property type="match status" value="1"/>
</dbReference>